<keyword evidence="1" id="KW-0732">Signal</keyword>
<dbReference type="PROSITE" id="PS51257">
    <property type="entry name" value="PROKAR_LIPOPROTEIN"/>
    <property type="match status" value="1"/>
</dbReference>
<reference evidence="3 4" key="1">
    <citation type="journal article" date="2014" name="PLoS ONE">
        <title>Rumen cellulosomics: divergent fiber-degrading strategies revealed by comparative genome-wide analysis of six ruminococcal strains.</title>
        <authorList>
            <person name="Dassa B."/>
            <person name="Borovok I."/>
            <person name="Ruimy-Israeli V."/>
            <person name="Lamed R."/>
            <person name="Flint H.J."/>
            <person name="Duncan S.H."/>
            <person name="Henrissat B."/>
            <person name="Coutinho P."/>
            <person name="Morrison M."/>
            <person name="Mosoni P."/>
            <person name="Yeoman C.J."/>
            <person name="White B.A."/>
            <person name="Bayer E.A."/>
        </authorList>
    </citation>
    <scope>NUCLEOTIDE SEQUENCE [LARGE SCALE GENOMIC DNA]</scope>
    <source>
        <strain evidence="3 4">007c</strain>
    </source>
</reference>
<dbReference type="RefSeq" id="WP_037298830.1">
    <property type="nucleotide sequence ID" value="NZ_ATAX01000023.1"/>
</dbReference>
<dbReference type="OrthoDB" id="1818359at2"/>
<protein>
    <recommendedName>
        <fullName evidence="2">TPM domain-containing protein</fullName>
    </recommendedName>
</protein>
<organism evidence="3 4">
    <name type="scientific">Ruminococcus flavefaciens 007c</name>
    <dbReference type="NCBI Taxonomy" id="1341157"/>
    <lineage>
        <taxon>Bacteria</taxon>
        <taxon>Bacillati</taxon>
        <taxon>Bacillota</taxon>
        <taxon>Clostridia</taxon>
        <taxon>Eubacteriales</taxon>
        <taxon>Oscillospiraceae</taxon>
        <taxon>Ruminococcus</taxon>
    </lineage>
</organism>
<evidence type="ECO:0000313" key="3">
    <source>
        <dbReference type="EMBL" id="EWM53896.1"/>
    </source>
</evidence>
<name>W7UFD2_RUMFL</name>
<dbReference type="Gene3D" id="3.10.310.50">
    <property type="match status" value="1"/>
</dbReference>
<feature type="domain" description="TPM" evidence="2">
    <location>
        <begin position="54"/>
        <end position="166"/>
    </location>
</feature>
<dbReference type="InterPro" id="IPR007621">
    <property type="entry name" value="TPM_dom"/>
</dbReference>
<evidence type="ECO:0000259" key="2">
    <source>
        <dbReference type="Pfam" id="PF04536"/>
    </source>
</evidence>
<accession>W7UFD2</accession>
<dbReference type="EMBL" id="ATAX01000023">
    <property type="protein sequence ID" value="EWM53896.1"/>
    <property type="molecule type" value="Genomic_DNA"/>
</dbReference>
<feature type="chain" id="PRO_5039662277" description="TPM domain-containing protein" evidence="1">
    <location>
        <begin position="23"/>
        <end position="291"/>
    </location>
</feature>
<dbReference type="Proteomes" id="UP000019365">
    <property type="component" value="Unassembled WGS sequence"/>
</dbReference>
<dbReference type="Pfam" id="PF04536">
    <property type="entry name" value="TPM_phosphatase"/>
    <property type="match status" value="1"/>
</dbReference>
<comment type="caution">
    <text evidence="3">The sequence shown here is derived from an EMBL/GenBank/DDBJ whole genome shotgun (WGS) entry which is preliminary data.</text>
</comment>
<evidence type="ECO:0000256" key="1">
    <source>
        <dbReference type="SAM" id="SignalP"/>
    </source>
</evidence>
<dbReference type="PATRIC" id="fig|1341157.4.peg.1541"/>
<feature type="signal peptide" evidence="1">
    <location>
        <begin position="1"/>
        <end position="22"/>
    </location>
</feature>
<proteinExistence type="predicted"/>
<sequence>MKKFLYTAFLLAVSCVFCFGCAKKESKTDSESTIQATSQPFTDREVTDTTGTFVFDKAGILSADDLKACNNYAGWLYNEKLINAAVITVSNLDGKTPYDYAAEEFGKIYEGKGSGLVILINNETDEDVIYKTGACFSVIDQKTQDNALFWATKDFVSKDYRKGIMRLLQLGEVCPSHIIDNAQVFEYDRVAALEKALASCKSDVTLLATLNGSSVKNEDILKDYYKRRYSLGNGIMLMIDTKSGSMIAYSDEKLSSGLEAALKDATALTAKKDYFGAVNKIIEVLDGKKAS</sequence>
<evidence type="ECO:0000313" key="4">
    <source>
        <dbReference type="Proteomes" id="UP000019365"/>
    </source>
</evidence>
<gene>
    <name evidence="3" type="ORF">RF007C_09295</name>
</gene>
<keyword evidence="4" id="KW-1185">Reference proteome</keyword>
<dbReference type="AlphaFoldDB" id="W7UFD2"/>